<dbReference type="Proteomes" id="UP000789525">
    <property type="component" value="Unassembled WGS sequence"/>
</dbReference>
<feature type="non-terminal residue" evidence="1">
    <location>
        <position position="1"/>
    </location>
</feature>
<protein>
    <submittedName>
        <fullName evidence="1">3636_t:CDS:1</fullName>
    </submittedName>
</protein>
<accession>A0ACA9KEN5</accession>
<proteinExistence type="predicted"/>
<name>A0ACA9KEN5_9GLOM</name>
<dbReference type="EMBL" id="CAJVPT010001776">
    <property type="protein sequence ID" value="CAG8468761.1"/>
    <property type="molecule type" value="Genomic_DNA"/>
</dbReference>
<organism evidence="1 2">
    <name type="scientific">Acaulospora colombiana</name>
    <dbReference type="NCBI Taxonomy" id="27376"/>
    <lineage>
        <taxon>Eukaryota</taxon>
        <taxon>Fungi</taxon>
        <taxon>Fungi incertae sedis</taxon>
        <taxon>Mucoromycota</taxon>
        <taxon>Glomeromycotina</taxon>
        <taxon>Glomeromycetes</taxon>
        <taxon>Diversisporales</taxon>
        <taxon>Acaulosporaceae</taxon>
        <taxon>Acaulospora</taxon>
    </lineage>
</organism>
<comment type="caution">
    <text evidence="1">The sequence shown here is derived from an EMBL/GenBank/DDBJ whole genome shotgun (WGS) entry which is preliminary data.</text>
</comment>
<keyword evidence="2" id="KW-1185">Reference proteome</keyword>
<evidence type="ECO:0000313" key="2">
    <source>
        <dbReference type="Proteomes" id="UP000789525"/>
    </source>
</evidence>
<sequence>PTLVIDYDGEAHKFFKKWGNRILEEIKPKAVVVISAHWQTSGGINGETPIIYDFGGFSEELYRQKYHGKGSPKLAERIVNLLSPFQATINTRRGFDHGLWVPLKVAIPEPKDIPIIQVSLTSRASYEYHIKVGQALAPLRDEGVLLIGSGSLVHNLRDLFVGASETQFYTETFDKDAGEYVTKYSGKEREEKAIGLINHPLLRKAHPTDEHLVPLHVMVGASGNDQGKKIHEEFGSGISMSAIEFCGDVKF</sequence>
<reference evidence="1" key="1">
    <citation type="submission" date="2021-06" db="EMBL/GenBank/DDBJ databases">
        <authorList>
            <person name="Kallberg Y."/>
            <person name="Tangrot J."/>
            <person name="Rosling A."/>
        </authorList>
    </citation>
    <scope>NUCLEOTIDE SEQUENCE</scope>
    <source>
        <strain evidence="1">CL356</strain>
    </source>
</reference>
<evidence type="ECO:0000313" key="1">
    <source>
        <dbReference type="EMBL" id="CAG8468761.1"/>
    </source>
</evidence>
<gene>
    <name evidence="1" type="ORF">ACOLOM_LOCUS1496</name>
</gene>